<gene>
    <name evidence="1" type="ORF">A0128_07470</name>
</gene>
<dbReference type="GO" id="GO:0032259">
    <property type="term" value="P:methylation"/>
    <property type="evidence" value="ECO:0007669"/>
    <property type="project" value="UniProtKB-KW"/>
</dbReference>
<dbReference type="CDD" id="cd02440">
    <property type="entry name" value="AdoMet_MTases"/>
    <property type="match status" value="1"/>
</dbReference>
<name>A0A1D7UVS7_9LEPT</name>
<dbReference type="GO" id="GO:0008168">
    <property type="term" value="F:methyltransferase activity"/>
    <property type="evidence" value="ECO:0007669"/>
    <property type="project" value="UniProtKB-KW"/>
</dbReference>
<keyword evidence="1" id="KW-0808">Transferase</keyword>
<dbReference type="OrthoDB" id="9808140at2"/>
<dbReference type="SUPFAM" id="SSF53335">
    <property type="entry name" value="S-adenosyl-L-methionine-dependent methyltransferases"/>
    <property type="match status" value="1"/>
</dbReference>
<dbReference type="EMBL" id="CP015217">
    <property type="protein sequence ID" value="AOP33696.1"/>
    <property type="molecule type" value="Genomic_DNA"/>
</dbReference>
<organism evidence="1 2">
    <name type="scientific">Leptospira tipperaryensis</name>
    <dbReference type="NCBI Taxonomy" id="2564040"/>
    <lineage>
        <taxon>Bacteria</taxon>
        <taxon>Pseudomonadati</taxon>
        <taxon>Spirochaetota</taxon>
        <taxon>Spirochaetia</taxon>
        <taxon>Leptospirales</taxon>
        <taxon>Leptospiraceae</taxon>
        <taxon>Leptospira</taxon>
    </lineage>
</organism>
<dbReference type="AlphaFoldDB" id="A0A1D7UVS7"/>
<dbReference type="PANTHER" id="PTHR43861">
    <property type="entry name" value="TRANS-ACONITATE 2-METHYLTRANSFERASE-RELATED"/>
    <property type="match status" value="1"/>
</dbReference>
<dbReference type="Pfam" id="PF13489">
    <property type="entry name" value="Methyltransf_23"/>
    <property type="match status" value="1"/>
</dbReference>
<dbReference type="KEGG" id="laj:A0128_07470"/>
<accession>A0A1D7UVS7</accession>
<dbReference type="RefSeq" id="WP_069606931.1">
    <property type="nucleotide sequence ID" value="NZ_CP015217.1"/>
</dbReference>
<dbReference type="InterPro" id="IPR029063">
    <property type="entry name" value="SAM-dependent_MTases_sf"/>
</dbReference>
<keyword evidence="1" id="KW-0489">Methyltransferase</keyword>
<dbReference type="PANTHER" id="PTHR43861:SF6">
    <property type="entry name" value="METHYLTRANSFERASE TYPE 11"/>
    <property type="match status" value="1"/>
</dbReference>
<proteinExistence type="predicted"/>
<evidence type="ECO:0000313" key="1">
    <source>
        <dbReference type="EMBL" id="AOP33696.1"/>
    </source>
</evidence>
<dbReference type="Gene3D" id="3.40.50.150">
    <property type="entry name" value="Vaccinia Virus protein VP39"/>
    <property type="match status" value="1"/>
</dbReference>
<reference evidence="1 2" key="1">
    <citation type="submission" date="2016-04" db="EMBL/GenBank/DDBJ databases">
        <title>Complete genome seqeunce of Leptospira alstonii serovar Room22.</title>
        <authorList>
            <person name="Nally J.E."/>
            <person name="Bayles D.O."/>
            <person name="Hurley D."/>
            <person name="Fanning S."/>
            <person name="McMahon B.J."/>
            <person name="Arent Z."/>
        </authorList>
    </citation>
    <scope>NUCLEOTIDE SEQUENCE [LARGE SCALE GENOMIC DNA]</scope>
    <source>
        <strain evidence="1 2">GWTS #1</strain>
    </source>
</reference>
<keyword evidence="2" id="KW-1185">Reference proteome</keyword>
<sequence length="236" mass="27387">MFRKKENFVWGREYKGLPIKADYRVHELCFDIIRKNLGDSKKLKVLDIATGTGSFAQRLMDSFPSWSVDINDFEKQALIKANRKFSLDLNDSFSKKIPDTKYDLIVAIEILEHLENPWNFIRNIRKLLKPNGLMIITTPNGDSMLDRVFYITEGHSIYFGESGYENSVGHITEVPDWLFRKIALTNGFQKIKLFDSVDTKPLLGIRTRVKIWLINLLFGLSMKNKNSRSINVYLCN</sequence>
<evidence type="ECO:0000313" key="2">
    <source>
        <dbReference type="Proteomes" id="UP000094197"/>
    </source>
</evidence>
<dbReference type="Proteomes" id="UP000094197">
    <property type="component" value="Chromosome 1"/>
</dbReference>
<protein>
    <submittedName>
        <fullName evidence="1">Methyltransferase</fullName>
    </submittedName>
</protein>